<protein>
    <submittedName>
        <fullName evidence="2">Endochitinase 1</fullName>
    </submittedName>
</protein>
<dbReference type="GO" id="GO:0005975">
    <property type="term" value="P:carbohydrate metabolic process"/>
    <property type="evidence" value="ECO:0007669"/>
    <property type="project" value="InterPro"/>
</dbReference>
<dbReference type="Proteomes" id="UP000469559">
    <property type="component" value="Unassembled WGS sequence"/>
</dbReference>
<dbReference type="InterPro" id="IPR050314">
    <property type="entry name" value="Glycosyl_Hydrlase_18"/>
</dbReference>
<reference evidence="2 3" key="1">
    <citation type="submission" date="2018-05" db="EMBL/GenBank/DDBJ databases">
        <title>Whole genome sequencing for identification of molecular markers to develop diagnostic detection tools for the regulated plant pathogen Lachnellula willkommii.</title>
        <authorList>
            <person name="Giroux E."/>
            <person name="Bilodeau G."/>
        </authorList>
    </citation>
    <scope>NUCLEOTIDE SEQUENCE [LARGE SCALE GENOMIC DNA]</scope>
    <source>
        <strain evidence="2 3">CBS 203.66</strain>
    </source>
</reference>
<evidence type="ECO:0000313" key="3">
    <source>
        <dbReference type="Proteomes" id="UP000469559"/>
    </source>
</evidence>
<gene>
    <name evidence="2" type="primary">CTS1_0</name>
    <name evidence="2" type="ORF">LARI1_G009329</name>
</gene>
<dbReference type="SUPFAM" id="SSF51445">
    <property type="entry name" value="(Trans)glycosidases"/>
    <property type="match status" value="1"/>
</dbReference>
<dbReference type="OrthoDB" id="76388at2759"/>
<dbReference type="Gene3D" id="3.20.20.80">
    <property type="entry name" value="Glycosidases"/>
    <property type="match status" value="1"/>
</dbReference>
<dbReference type="PANTHER" id="PTHR11177:SF317">
    <property type="entry name" value="CHITINASE 12-RELATED"/>
    <property type="match status" value="1"/>
</dbReference>
<dbReference type="PANTHER" id="PTHR11177">
    <property type="entry name" value="CHITINASE"/>
    <property type="match status" value="1"/>
</dbReference>
<dbReference type="Pfam" id="PF00704">
    <property type="entry name" value="Glyco_hydro_18"/>
    <property type="match status" value="1"/>
</dbReference>
<dbReference type="EMBL" id="QGMF01001476">
    <property type="protein sequence ID" value="TVY12621.1"/>
    <property type="molecule type" value="Genomic_DNA"/>
</dbReference>
<dbReference type="InterPro" id="IPR001223">
    <property type="entry name" value="Glyco_hydro18_cat"/>
</dbReference>
<sequence>MVLLLQTLREALDVYGQSMNPPYHFELIVACPAGPSNYNILHVAEMNQYLDFWNLIAYDFAGSWSNVTGDQANLLSSLDNPGSTPFSAQQAISYYTSHGVAPQKVILGMPLYGRSFTATDGL</sequence>
<dbReference type="GO" id="GO:0008061">
    <property type="term" value="F:chitin binding"/>
    <property type="evidence" value="ECO:0007669"/>
    <property type="project" value="TreeGrafter"/>
</dbReference>
<feature type="domain" description="GH18" evidence="1">
    <location>
        <begin position="1"/>
        <end position="122"/>
    </location>
</feature>
<evidence type="ECO:0000313" key="2">
    <source>
        <dbReference type="EMBL" id="TVY12621.1"/>
    </source>
</evidence>
<feature type="non-terminal residue" evidence="2">
    <location>
        <position position="122"/>
    </location>
</feature>
<dbReference type="GO" id="GO:0004568">
    <property type="term" value="F:chitinase activity"/>
    <property type="evidence" value="ECO:0007669"/>
    <property type="project" value="TreeGrafter"/>
</dbReference>
<accession>A0A8T9B001</accession>
<dbReference type="AlphaFoldDB" id="A0A8T9B001"/>
<name>A0A8T9B001_9HELO</name>
<proteinExistence type="predicted"/>
<keyword evidence="3" id="KW-1185">Reference proteome</keyword>
<evidence type="ECO:0000259" key="1">
    <source>
        <dbReference type="PROSITE" id="PS51910"/>
    </source>
</evidence>
<dbReference type="InterPro" id="IPR017853">
    <property type="entry name" value="GH"/>
</dbReference>
<comment type="caution">
    <text evidence="2">The sequence shown here is derived from an EMBL/GenBank/DDBJ whole genome shotgun (WGS) entry which is preliminary data.</text>
</comment>
<dbReference type="GO" id="GO:0005576">
    <property type="term" value="C:extracellular region"/>
    <property type="evidence" value="ECO:0007669"/>
    <property type="project" value="TreeGrafter"/>
</dbReference>
<organism evidence="2 3">
    <name type="scientific">Lachnellula arida</name>
    <dbReference type="NCBI Taxonomy" id="1316785"/>
    <lineage>
        <taxon>Eukaryota</taxon>
        <taxon>Fungi</taxon>
        <taxon>Dikarya</taxon>
        <taxon>Ascomycota</taxon>
        <taxon>Pezizomycotina</taxon>
        <taxon>Leotiomycetes</taxon>
        <taxon>Helotiales</taxon>
        <taxon>Lachnaceae</taxon>
        <taxon>Lachnellula</taxon>
    </lineage>
</organism>
<dbReference type="GO" id="GO:0006032">
    <property type="term" value="P:chitin catabolic process"/>
    <property type="evidence" value="ECO:0007669"/>
    <property type="project" value="TreeGrafter"/>
</dbReference>
<dbReference type="PROSITE" id="PS51910">
    <property type="entry name" value="GH18_2"/>
    <property type="match status" value="1"/>
</dbReference>